<dbReference type="Proteomes" id="UP001432014">
    <property type="component" value="Chromosome"/>
</dbReference>
<keyword evidence="1" id="KW-1133">Transmembrane helix</keyword>
<sequence>MRQQRLAVPVDVRRAESLRRPRGALPYSDGFPSAWPREDVARLLPWRGAVVPFVLLVLLVLLVLSVVPALLVVRAVLVRPALLGVFSPLGYEDVWRGSGLQVGSEFLRDFLRSFRPAA</sequence>
<evidence type="ECO:0000313" key="3">
    <source>
        <dbReference type="Proteomes" id="UP001432014"/>
    </source>
</evidence>
<dbReference type="EMBL" id="CP108482">
    <property type="protein sequence ID" value="WUS57971.1"/>
    <property type="molecule type" value="Genomic_DNA"/>
</dbReference>
<protein>
    <submittedName>
        <fullName evidence="2">Uncharacterized protein</fullName>
    </submittedName>
</protein>
<keyword evidence="1" id="KW-0812">Transmembrane</keyword>
<gene>
    <name evidence="2" type="ORF">OG469_22145</name>
</gene>
<keyword evidence="3" id="KW-1185">Reference proteome</keyword>
<name>A0ABZ1WAT9_9ACTN</name>
<accession>A0ABZ1WAT9</accession>
<evidence type="ECO:0000313" key="2">
    <source>
        <dbReference type="EMBL" id="WUS57971.1"/>
    </source>
</evidence>
<reference evidence="2 3" key="1">
    <citation type="submission" date="2022-10" db="EMBL/GenBank/DDBJ databases">
        <title>The complete genomes of actinobacterial strains from the NBC collection.</title>
        <authorList>
            <person name="Joergensen T.S."/>
            <person name="Alvarez Arevalo M."/>
            <person name="Sterndorff E.B."/>
            <person name="Faurdal D."/>
            <person name="Vuksanovic O."/>
            <person name="Mourched A.-S."/>
            <person name="Charusanti P."/>
            <person name="Shaw S."/>
            <person name="Blin K."/>
            <person name="Weber T."/>
        </authorList>
    </citation>
    <scope>NUCLEOTIDE SEQUENCE [LARGE SCALE GENOMIC DNA]</scope>
    <source>
        <strain evidence="2 3">NBC_01247</strain>
    </source>
</reference>
<evidence type="ECO:0000256" key="1">
    <source>
        <dbReference type="SAM" id="Phobius"/>
    </source>
</evidence>
<feature type="transmembrane region" description="Helical" evidence="1">
    <location>
        <begin position="49"/>
        <end position="73"/>
    </location>
</feature>
<organism evidence="2 3">
    <name type="scientific">Kitasatospora herbaricolor</name>
    <dbReference type="NCBI Taxonomy" id="68217"/>
    <lineage>
        <taxon>Bacteria</taxon>
        <taxon>Bacillati</taxon>
        <taxon>Actinomycetota</taxon>
        <taxon>Actinomycetes</taxon>
        <taxon>Kitasatosporales</taxon>
        <taxon>Streptomycetaceae</taxon>
        <taxon>Kitasatospora</taxon>
    </lineage>
</organism>
<keyword evidence="1" id="KW-0472">Membrane</keyword>
<dbReference type="RefSeq" id="WP_329496139.1">
    <property type="nucleotide sequence ID" value="NZ_CP108460.1"/>
</dbReference>
<proteinExistence type="predicted"/>